<feature type="binding site" evidence="7">
    <location>
        <position position="21"/>
    </location>
    <ligand>
        <name>phosphoenolpyruvate</name>
        <dbReference type="ChEBI" id="CHEBI:58702"/>
    </ligand>
</feature>
<reference evidence="9 10" key="1">
    <citation type="submission" date="2024-06" db="EMBL/GenBank/DDBJ databases">
        <authorList>
            <person name="Woo H."/>
        </authorList>
    </citation>
    <scope>NUCLEOTIDE SEQUENCE [LARGE SCALE GENOMIC DNA]</scope>
    <source>
        <strain evidence="9 10">Si-c</strain>
    </source>
</reference>
<sequence>MDWRSGPAGPLRGSVGVPGDKSVSHRALMFAALADGTSHIRGFLEGEDTRATAAVLQQLGVRIDTPADGERLVHGVGLHGLRASAQDLDCGNAGTGMRLLAGLLAGQAFDSTLVGDASLSKRPMRRVTDPLAAMGARIDTQGGLPPLRVNGGQHLHGIRYELPVASAQVKSALLLAGLYAEGETEVIEPHPTRDYTERMLAAFGWPIAFEPGRAKLSGGHALHATDVDVPADFSSAAFFLVAASIVPGSGLRLPAVGLNPRRTGLLEALRLMGADIRIENGTTSGGEPVGDLVVRYAPLHGVELPEALVPDMIDEFPALFVAAAVANGNTVIRGAAELRVKESDRLAAMATGLRALGITVDETPDGATIHGGTLAGGAVESLTDHRIAMSFAVAGLVAQAPVRINDCCHVATSFPGFMALANGCGFDLAVSVSERTLCANALGFVQHQGIRAQGALLHMKGRAG</sequence>
<gene>
    <name evidence="7 9" type="primary">aroA</name>
    <name evidence="9" type="ORF">ABQJ54_00255</name>
</gene>
<feature type="binding site" evidence="7">
    <location>
        <position position="21"/>
    </location>
    <ligand>
        <name>3-phosphoshikimate</name>
        <dbReference type="ChEBI" id="CHEBI:145989"/>
    </ligand>
</feature>
<feature type="binding site" evidence="7">
    <location>
        <position position="94"/>
    </location>
    <ligand>
        <name>phosphoenolpyruvate</name>
        <dbReference type="ChEBI" id="CHEBI:58702"/>
    </ligand>
</feature>
<comment type="catalytic activity">
    <reaction evidence="6">
        <text>3-phosphoshikimate + phosphoenolpyruvate = 5-O-(1-carboxyvinyl)-3-phosphoshikimate + phosphate</text>
        <dbReference type="Rhea" id="RHEA:21256"/>
        <dbReference type="ChEBI" id="CHEBI:43474"/>
        <dbReference type="ChEBI" id="CHEBI:57701"/>
        <dbReference type="ChEBI" id="CHEBI:58702"/>
        <dbReference type="ChEBI" id="CHEBI:145989"/>
        <dbReference type="EC" id="2.5.1.19"/>
    </reaction>
    <physiologicalReaction direction="left-to-right" evidence="6">
        <dbReference type="Rhea" id="RHEA:21257"/>
    </physiologicalReaction>
</comment>
<feature type="binding site" evidence="7">
    <location>
        <position position="386"/>
    </location>
    <ligand>
        <name>phosphoenolpyruvate</name>
        <dbReference type="ChEBI" id="CHEBI:58702"/>
    </ligand>
</feature>
<dbReference type="InterPro" id="IPR001986">
    <property type="entry name" value="Enolpyruvate_Tfrase_dom"/>
</dbReference>
<evidence type="ECO:0000313" key="10">
    <source>
        <dbReference type="Proteomes" id="UP001556220"/>
    </source>
</evidence>
<dbReference type="PROSITE" id="PS00104">
    <property type="entry name" value="EPSP_SYNTHASE_1"/>
    <property type="match status" value="1"/>
</dbReference>
<organism evidence="9 10">
    <name type="scientific">Rhodanobacter lycopersici</name>
    <dbReference type="NCBI Taxonomy" id="3162487"/>
    <lineage>
        <taxon>Bacteria</taxon>
        <taxon>Pseudomonadati</taxon>
        <taxon>Pseudomonadota</taxon>
        <taxon>Gammaproteobacteria</taxon>
        <taxon>Lysobacterales</taxon>
        <taxon>Rhodanobacteraceae</taxon>
        <taxon>Rhodanobacter</taxon>
    </lineage>
</organism>
<feature type="binding site" evidence="7">
    <location>
        <position position="166"/>
    </location>
    <ligand>
        <name>3-phosphoshikimate</name>
        <dbReference type="ChEBI" id="CHEBI:145989"/>
    </ligand>
</feature>
<feature type="binding site" evidence="7">
    <location>
        <position position="122"/>
    </location>
    <ligand>
        <name>phosphoenolpyruvate</name>
        <dbReference type="ChEBI" id="CHEBI:58702"/>
    </ligand>
</feature>
<feature type="binding site" evidence="7">
    <location>
        <position position="168"/>
    </location>
    <ligand>
        <name>phosphoenolpyruvate</name>
        <dbReference type="ChEBI" id="CHEBI:58702"/>
    </ligand>
</feature>
<feature type="active site" description="Proton acceptor" evidence="7">
    <location>
        <position position="314"/>
    </location>
</feature>
<name>A0ABV3Q8N2_9GAMM</name>
<evidence type="ECO:0000256" key="6">
    <source>
        <dbReference type="ARBA" id="ARBA00044633"/>
    </source>
</evidence>
<dbReference type="EC" id="2.5.1.19" evidence="7"/>
<proteinExistence type="inferred from homology"/>
<feature type="binding site" evidence="7">
    <location>
        <position position="22"/>
    </location>
    <ligand>
        <name>3-phosphoshikimate</name>
        <dbReference type="ChEBI" id="CHEBI:145989"/>
    </ligand>
</feature>
<evidence type="ECO:0000259" key="8">
    <source>
        <dbReference type="Pfam" id="PF00275"/>
    </source>
</evidence>
<keyword evidence="4 7" id="KW-0808">Transferase</keyword>
<dbReference type="InterPro" id="IPR013792">
    <property type="entry name" value="RNA3'P_cycl/enolpyr_Trfase_a/b"/>
</dbReference>
<dbReference type="NCBIfam" id="TIGR01356">
    <property type="entry name" value="aroA"/>
    <property type="match status" value="1"/>
</dbReference>
<feature type="binding site" evidence="7">
    <location>
        <position position="341"/>
    </location>
    <ligand>
        <name>3-phosphoshikimate</name>
        <dbReference type="ChEBI" id="CHEBI:145989"/>
    </ligand>
</feature>
<evidence type="ECO:0000256" key="3">
    <source>
        <dbReference type="ARBA" id="ARBA00022605"/>
    </source>
</evidence>
<dbReference type="HAMAP" id="MF_00210">
    <property type="entry name" value="EPSP_synth"/>
    <property type="match status" value="1"/>
</dbReference>
<keyword evidence="3 7" id="KW-0028">Amino-acid biosynthesis</keyword>
<dbReference type="Gene3D" id="3.65.10.10">
    <property type="entry name" value="Enolpyruvate transferase domain"/>
    <property type="match status" value="2"/>
</dbReference>
<feature type="domain" description="Enolpyruvate transferase" evidence="8">
    <location>
        <begin position="9"/>
        <end position="418"/>
    </location>
</feature>
<dbReference type="SUPFAM" id="SSF55205">
    <property type="entry name" value="EPT/RTPC-like"/>
    <property type="match status" value="1"/>
</dbReference>
<dbReference type="EMBL" id="JBFOHK010000001">
    <property type="protein sequence ID" value="MEW9570178.1"/>
    <property type="molecule type" value="Genomic_DNA"/>
</dbReference>
<comment type="pathway">
    <text evidence="1 7">Metabolic intermediate biosynthesis; chorismate biosynthesis; chorismate from D-erythrose 4-phosphate and phosphoenolpyruvate: step 6/7.</text>
</comment>
<evidence type="ECO:0000256" key="5">
    <source>
        <dbReference type="ARBA" id="ARBA00023141"/>
    </source>
</evidence>
<dbReference type="Proteomes" id="UP001556220">
    <property type="component" value="Unassembled WGS sequence"/>
</dbReference>
<keyword evidence="10" id="KW-1185">Reference proteome</keyword>
<feature type="binding site" evidence="7">
    <location>
        <position position="26"/>
    </location>
    <ligand>
        <name>3-phosphoshikimate</name>
        <dbReference type="ChEBI" id="CHEBI:145989"/>
    </ligand>
</feature>
<dbReference type="PANTHER" id="PTHR21090">
    <property type="entry name" value="AROM/DEHYDROQUINATE SYNTHASE"/>
    <property type="match status" value="1"/>
</dbReference>
<dbReference type="InterPro" id="IPR006264">
    <property type="entry name" value="EPSP_synthase"/>
</dbReference>
<dbReference type="PIRSF" id="PIRSF000505">
    <property type="entry name" value="EPSPS"/>
    <property type="match status" value="1"/>
</dbReference>
<dbReference type="InterPro" id="IPR036968">
    <property type="entry name" value="Enolpyruvate_Tfrase_sf"/>
</dbReference>
<dbReference type="InterPro" id="IPR023193">
    <property type="entry name" value="EPSP_synthase_CS"/>
</dbReference>
<comment type="similarity">
    <text evidence="2 7">Belongs to the EPSP synthase family.</text>
</comment>
<comment type="caution">
    <text evidence="9">The sequence shown here is derived from an EMBL/GenBank/DDBJ whole genome shotgun (WGS) entry which is preliminary data.</text>
</comment>
<accession>A0ABV3Q8N2</accession>
<evidence type="ECO:0000256" key="4">
    <source>
        <dbReference type="ARBA" id="ARBA00022679"/>
    </source>
</evidence>
<evidence type="ECO:0000256" key="7">
    <source>
        <dbReference type="HAMAP-Rule" id="MF_00210"/>
    </source>
</evidence>
<comment type="caution">
    <text evidence="7">Lacks conserved residue(s) required for the propagation of feature annotation.</text>
</comment>
<feature type="binding site" evidence="7">
    <location>
        <position position="345"/>
    </location>
    <ligand>
        <name>phosphoenolpyruvate</name>
        <dbReference type="ChEBI" id="CHEBI:58702"/>
    </ligand>
</feature>
<comment type="subunit">
    <text evidence="7">Monomer.</text>
</comment>
<dbReference type="RefSeq" id="WP_367853535.1">
    <property type="nucleotide sequence ID" value="NZ_JBFOHK010000001.1"/>
</dbReference>
<keyword evidence="5 7" id="KW-0057">Aromatic amino acid biosynthesis</keyword>
<evidence type="ECO:0000313" key="9">
    <source>
        <dbReference type="EMBL" id="MEW9570178.1"/>
    </source>
</evidence>
<comment type="subcellular location">
    <subcellularLocation>
        <location evidence="7">Cytoplasm</location>
    </subcellularLocation>
</comment>
<evidence type="ECO:0000256" key="2">
    <source>
        <dbReference type="ARBA" id="ARBA00009948"/>
    </source>
</evidence>
<comment type="function">
    <text evidence="7">Catalyzes the transfer of the enolpyruvyl moiety of phosphoenolpyruvate (PEP) to the 5-hydroxyl of shikimate-3-phosphate (S3P) to produce enolpyruvyl shikimate-3-phosphate and inorganic phosphate.</text>
</comment>
<dbReference type="CDD" id="cd01556">
    <property type="entry name" value="EPSP_synthase"/>
    <property type="match status" value="1"/>
</dbReference>
<evidence type="ECO:0000256" key="1">
    <source>
        <dbReference type="ARBA" id="ARBA00004811"/>
    </source>
</evidence>
<protein>
    <recommendedName>
        <fullName evidence="7">3-phosphoshikimate 1-carboxyvinyltransferase</fullName>
        <ecNumber evidence="7">2.5.1.19</ecNumber>
    </recommendedName>
    <alternativeName>
        <fullName evidence="7">5-enolpyruvylshikimate-3-phosphate synthase</fullName>
        <shortName evidence="7">EPSP synthase</shortName>
        <shortName evidence="7">EPSPS</shortName>
    </alternativeName>
</protein>
<feature type="binding site" evidence="7">
    <location>
        <position position="168"/>
    </location>
    <ligand>
        <name>3-phosphoshikimate</name>
        <dbReference type="ChEBI" id="CHEBI:145989"/>
    </ligand>
</feature>
<feature type="binding site" evidence="7">
    <location>
        <position position="314"/>
    </location>
    <ligand>
        <name>3-phosphoshikimate</name>
        <dbReference type="ChEBI" id="CHEBI:145989"/>
    </ligand>
</feature>
<dbReference type="PANTHER" id="PTHR21090:SF5">
    <property type="entry name" value="PENTAFUNCTIONAL AROM POLYPEPTIDE"/>
    <property type="match status" value="1"/>
</dbReference>
<keyword evidence="7" id="KW-0963">Cytoplasm</keyword>
<dbReference type="PROSITE" id="PS00885">
    <property type="entry name" value="EPSP_SYNTHASE_2"/>
    <property type="match status" value="1"/>
</dbReference>
<dbReference type="Pfam" id="PF00275">
    <property type="entry name" value="EPSP_synthase"/>
    <property type="match status" value="1"/>
</dbReference>
<dbReference type="GO" id="GO:0003866">
    <property type="term" value="F:3-phosphoshikimate 1-carboxyvinyltransferase activity"/>
    <property type="evidence" value="ECO:0007669"/>
    <property type="project" value="UniProtKB-EC"/>
</dbReference>